<dbReference type="Gene3D" id="3.90.1570.10">
    <property type="entry name" value="tt1808, chain A"/>
    <property type="match status" value="1"/>
</dbReference>
<dbReference type="PANTHER" id="PTHR36558:SF1">
    <property type="entry name" value="RESTRICTION ENDONUCLEASE DOMAIN-CONTAINING PROTEIN-RELATED"/>
    <property type="match status" value="1"/>
</dbReference>
<protein>
    <submittedName>
        <fullName evidence="2">Uma2 family endonuclease</fullName>
    </submittedName>
</protein>
<dbReference type="GO" id="GO:0004519">
    <property type="term" value="F:endonuclease activity"/>
    <property type="evidence" value="ECO:0007669"/>
    <property type="project" value="UniProtKB-KW"/>
</dbReference>
<dbReference type="InterPro" id="IPR008538">
    <property type="entry name" value="Uma2"/>
</dbReference>
<dbReference type="InterPro" id="IPR011335">
    <property type="entry name" value="Restrct_endonuc-II-like"/>
</dbReference>
<sequence>MVTRFEDLDLTKQYSYADYLTWQFQERLELIKGYIFPMSAPARRHQQMLLNLTLSVGNYLRDSPCKVYFAPFDVRLPRRPTADNQKIATVLQPDLCVICDASKLDDKGCNGSPDLVVEILSPGNTRKEMKQKFDAYQEAGVREYWIFQPDDRNVFQYVLNDEGIYIGLHPLTDEDVLVSRVFPDFTVDLAAVFSD</sequence>
<keyword evidence="3" id="KW-1185">Reference proteome</keyword>
<keyword evidence="2" id="KW-0378">Hydrolase</keyword>
<dbReference type="CDD" id="cd06260">
    <property type="entry name" value="DUF820-like"/>
    <property type="match status" value="1"/>
</dbReference>
<accession>A0A939K518</accession>
<keyword evidence="2" id="KW-0540">Nuclease</keyword>
<dbReference type="PANTHER" id="PTHR36558">
    <property type="entry name" value="GLR1098 PROTEIN"/>
    <property type="match status" value="1"/>
</dbReference>
<dbReference type="SUPFAM" id="SSF52980">
    <property type="entry name" value="Restriction endonuclease-like"/>
    <property type="match status" value="1"/>
</dbReference>
<evidence type="ECO:0000313" key="3">
    <source>
        <dbReference type="Proteomes" id="UP000664034"/>
    </source>
</evidence>
<organism evidence="2 3">
    <name type="scientific">Fibrella rubiginis</name>
    <dbReference type="NCBI Taxonomy" id="2817060"/>
    <lineage>
        <taxon>Bacteria</taxon>
        <taxon>Pseudomonadati</taxon>
        <taxon>Bacteroidota</taxon>
        <taxon>Cytophagia</taxon>
        <taxon>Cytophagales</taxon>
        <taxon>Spirosomataceae</taxon>
        <taxon>Fibrella</taxon>
    </lineage>
</organism>
<dbReference type="AlphaFoldDB" id="A0A939K518"/>
<comment type="caution">
    <text evidence="2">The sequence shown here is derived from an EMBL/GenBank/DDBJ whole genome shotgun (WGS) entry which is preliminary data.</text>
</comment>
<dbReference type="EMBL" id="JAFMYV010000005">
    <property type="protein sequence ID" value="MBO0937283.1"/>
    <property type="molecule type" value="Genomic_DNA"/>
</dbReference>
<evidence type="ECO:0000259" key="1">
    <source>
        <dbReference type="Pfam" id="PF05685"/>
    </source>
</evidence>
<reference evidence="2" key="1">
    <citation type="submission" date="2021-03" db="EMBL/GenBank/DDBJ databases">
        <title>Fibrella sp. HMF5335 genome sequencing and assembly.</title>
        <authorList>
            <person name="Kang H."/>
            <person name="Kim H."/>
            <person name="Bae S."/>
            <person name="Joh K."/>
        </authorList>
    </citation>
    <scope>NUCLEOTIDE SEQUENCE</scope>
    <source>
        <strain evidence="2">HMF5335</strain>
    </source>
</reference>
<dbReference type="Pfam" id="PF05685">
    <property type="entry name" value="Uma2"/>
    <property type="match status" value="1"/>
</dbReference>
<proteinExistence type="predicted"/>
<keyword evidence="2" id="KW-0255">Endonuclease</keyword>
<gene>
    <name evidence="2" type="ORF">J2I47_12065</name>
</gene>
<evidence type="ECO:0000313" key="2">
    <source>
        <dbReference type="EMBL" id="MBO0937283.1"/>
    </source>
</evidence>
<dbReference type="InterPro" id="IPR012296">
    <property type="entry name" value="Nuclease_put_TT1808"/>
</dbReference>
<dbReference type="Proteomes" id="UP000664034">
    <property type="component" value="Unassembled WGS sequence"/>
</dbReference>
<name>A0A939K518_9BACT</name>
<feature type="domain" description="Putative restriction endonuclease" evidence="1">
    <location>
        <begin position="18"/>
        <end position="189"/>
    </location>
</feature>
<dbReference type="RefSeq" id="WP_207364829.1">
    <property type="nucleotide sequence ID" value="NZ_JAFMYV010000005.1"/>
</dbReference>